<evidence type="ECO:0000313" key="2">
    <source>
        <dbReference type="EMBL" id="KAK4134562.1"/>
    </source>
</evidence>
<evidence type="ECO:0000313" key="3">
    <source>
        <dbReference type="Proteomes" id="UP001304895"/>
    </source>
</evidence>
<dbReference type="EMBL" id="MU853408">
    <property type="protein sequence ID" value="KAK4134562.1"/>
    <property type="molecule type" value="Genomic_DNA"/>
</dbReference>
<reference evidence="2" key="2">
    <citation type="submission" date="2023-05" db="EMBL/GenBank/DDBJ databases">
        <authorList>
            <consortium name="Lawrence Berkeley National Laboratory"/>
            <person name="Steindorff A."/>
            <person name="Hensen N."/>
            <person name="Bonometti L."/>
            <person name="Westerberg I."/>
            <person name="Brannstrom I.O."/>
            <person name="Guillou S."/>
            <person name="Cros-Aarteil S."/>
            <person name="Calhoun S."/>
            <person name="Haridas S."/>
            <person name="Kuo A."/>
            <person name="Mondo S."/>
            <person name="Pangilinan J."/>
            <person name="Riley R."/>
            <person name="Labutti K."/>
            <person name="Andreopoulos B."/>
            <person name="Lipzen A."/>
            <person name="Chen C."/>
            <person name="Yanf M."/>
            <person name="Daum C."/>
            <person name="Ng V."/>
            <person name="Clum A."/>
            <person name="Ohm R."/>
            <person name="Martin F."/>
            <person name="Silar P."/>
            <person name="Natvig D."/>
            <person name="Lalanne C."/>
            <person name="Gautier V."/>
            <person name="Ament-Velasquez S.L."/>
            <person name="Kruys A."/>
            <person name="Hutchinson M.I."/>
            <person name="Powell A.J."/>
            <person name="Barry K."/>
            <person name="Miller A.N."/>
            <person name="Grigoriev I.V."/>
            <person name="Debuchy R."/>
            <person name="Gladieux P."/>
            <person name="Thoren M.H."/>
            <person name="Johannesson H."/>
        </authorList>
    </citation>
    <scope>NUCLEOTIDE SEQUENCE</scope>
    <source>
        <strain evidence="2">CBS 123565</strain>
    </source>
</reference>
<comment type="caution">
    <text evidence="2">The sequence shown here is derived from an EMBL/GenBank/DDBJ whole genome shotgun (WGS) entry which is preliminary data.</text>
</comment>
<sequence length="1092" mass="123436">MDYHRPPPRTPHRARCRLGSLEMMGRMHMVRNRITSITSLADSENFRHTLYLRLTPDEKELLEKTVGNDQCLSFLSKTLFPNGHLCDCVECLARIDPPNPQIEVIAGLLFFRWSFAHLALRHVLYELGEIDPEDEVDVDDEIRHTPRALLASVVVGLATRHDHFLPWDRRRRQVVSSITAPINKRLRDAIRFKTTDAMKMAKLVQDGQVAPFGVAPHPDDLTVWRLLALHVVKKHHVLREWPGVHEAAGFAARMIGISDAAPEYPYYDTQFNDFLASCATKMYHKGRPNDWWCRAKAGLQSGATEDSGAQPLTADPKSGRPSSGRSTLEWEWVMEMRCLADVADVWDVWTLVRMLQCESAVLGIDQESATENSLLHVELPQLGYQNPITMSEYLFSILDPRHFVPFSCYNTARHKFHTITDRDTVTRLVENIGLDDDGTWDLVCLEGTRRDLLLAEGHRDSRAHYQHVLYLTEDVNNRHRRANREFPSQSLPCSCVELSYMRKPDDDEIDWAKHRWRRHRDICQEHHYHPSHRGGEVVFARRKLQDTPFANELDRFWMDWNDCMLIMGSGDDGYSNLSHDKTVYILETLPGIKARALKRAVANPHDRPLALASACLFFNLKLEHCKEIDKNRDCLGNIMGSRYRPHFNDFAYMIDPSEFNFDDPQFLGLGSYGATYKVPWKNTILYDGNGDISYGWGHAVIKIVANSCNQSSSERSRLFCAKLEGFYDSISGGRVKNTIGFYGYTSVPAWFCRDGGRPSLYPPDATARNPNKIREDVWAFVFEEARGGSLVASRCNTIWNKAREMHDRETWYLLSKFLLEIGSAIRGLKKPHGSIHPNNILFHHRRPHSPGFGEEVLPRYSGFSNRYEAVLAEPSDVLSTFPSKYLAPEILAGHGQPSAAADAYAFAKFALDAIAHAEAGLYDQVGTGDRVFYVEILLSLEAILGAAVGVEDGHDVGEEENDNESTPADYPVAGCPAGNRIEAMDRFIRLVQDIVTGSVSFHGEYPVPESSRLYDFPSAFPCVFSQLFSGQGVGWFERGSVRLYWIFDPGPSGKGWLAGDEEDDGDDSGSDWSDGDSDGARSCETDITNYSG</sequence>
<evidence type="ECO:0000256" key="1">
    <source>
        <dbReference type="SAM" id="MobiDB-lite"/>
    </source>
</evidence>
<dbReference type="InterPro" id="IPR011009">
    <property type="entry name" value="Kinase-like_dom_sf"/>
</dbReference>
<dbReference type="SUPFAM" id="SSF56112">
    <property type="entry name" value="Protein kinase-like (PK-like)"/>
    <property type="match status" value="1"/>
</dbReference>
<feature type="region of interest" description="Disordered" evidence="1">
    <location>
        <begin position="302"/>
        <end position="324"/>
    </location>
</feature>
<name>A0AAN6UK86_9PEZI</name>
<reference evidence="2" key="1">
    <citation type="journal article" date="2023" name="Mol. Phylogenet. Evol.">
        <title>Genome-scale phylogeny and comparative genomics of the fungal order Sordariales.</title>
        <authorList>
            <person name="Hensen N."/>
            <person name="Bonometti L."/>
            <person name="Westerberg I."/>
            <person name="Brannstrom I.O."/>
            <person name="Guillou S."/>
            <person name="Cros-Aarteil S."/>
            <person name="Calhoun S."/>
            <person name="Haridas S."/>
            <person name="Kuo A."/>
            <person name="Mondo S."/>
            <person name="Pangilinan J."/>
            <person name="Riley R."/>
            <person name="LaButti K."/>
            <person name="Andreopoulos B."/>
            <person name="Lipzen A."/>
            <person name="Chen C."/>
            <person name="Yan M."/>
            <person name="Daum C."/>
            <person name="Ng V."/>
            <person name="Clum A."/>
            <person name="Steindorff A."/>
            <person name="Ohm R.A."/>
            <person name="Martin F."/>
            <person name="Silar P."/>
            <person name="Natvig D.O."/>
            <person name="Lalanne C."/>
            <person name="Gautier V."/>
            <person name="Ament-Velasquez S.L."/>
            <person name="Kruys A."/>
            <person name="Hutchinson M.I."/>
            <person name="Powell A.J."/>
            <person name="Barry K."/>
            <person name="Miller A.N."/>
            <person name="Grigoriev I.V."/>
            <person name="Debuchy R."/>
            <person name="Gladieux P."/>
            <person name="Hiltunen Thoren M."/>
            <person name="Johannesson H."/>
        </authorList>
    </citation>
    <scope>NUCLEOTIDE SEQUENCE</scope>
    <source>
        <strain evidence="2">CBS 123565</strain>
    </source>
</reference>
<feature type="region of interest" description="Disordered" evidence="1">
    <location>
        <begin position="1053"/>
        <end position="1092"/>
    </location>
</feature>
<feature type="compositionally biased region" description="Acidic residues" evidence="1">
    <location>
        <begin position="1059"/>
        <end position="1077"/>
    </location>
</feature>
<protein>
    <recommendedName>
        <fullName evidence="4">Protein kinase domain-containing protein</fullName>
    </recommendedName>
</protein>
<dbReference type="Proteomes" id="UP001304895">
    <property type="component" value="Unassembled WGS sequence"/>
</dbReference>
<keyword evidence="3" id="KW-1185">Reference proteome</keyword>
<gene>
    <name evidence="2" type="ORF">BT67DRAFT_434031</name>
</gene>
<dbReference type="AlphaFoldDB" id="A0AAN6UK86"/>
<proteinExistence type="predicted"/>
<accession>A0AAN6UK86</accession>
<evidence type="ECO:0008006" key="4">
    <source>
        <dbReference type="Google" id="ProtNLM"/>
    </source>
</evidence>
<organism evidence="2 3">
    <name type="scientific">Trichocladium antarcticum</name>
    <dbReference type="NCBI Taxonomy" id="1450529"/>
    <lineage>
        <taxon>Eukaryota</taxon>
        <taxon>Fungi</taxon>
        <taxon>Dikarya</taxon>
        <taxon>Ascomycota</taxon>
        <taxon>Pezizomycotina</taxon>
        <taxon>Sordariomycetes</taxon>
        <taxon>Sordariomycetidae</taxon>
        <taxon>Sordariales</taxon>
        <taxon>Chaetomiaceae</taxon>
        <taxon>Trichocladium</taxon>
    </lineage>
</organism>